<comment type="caution">
    <text evidence="2">The sequence shown here is derived from an EMBL/GenBank/DDBJ whole genome shotgun (WGS) entry which is preliminary data.</text>
</comment>
<accession>A0A7C3PBX9</accession>
<dbReference type="EMBL" id="DSRU01000021">
    <property type="protein sequence ID" value="HFM96393.1"/>
    <property type="molecule type" value="Genomic_DNA"/>
</dbReference>
<evidence type="ECO:0000256" key="1">
    <source>
        <dbReference type="SAM" id="MobiDB-lite"/>
    </source>
</evidence>
<gene>
    <name evidence="2" type="ORF">ENR64_01255</name>
</gene>
<evidence type="ECO:0000313" key="2">
    <source>
        <dbReference type="EMBL" id="HFM96393.1"/>
    </source>
</evidence>
<organism evidence="2">
    <name type="scientific">Oscillatoriales cyanobacterium SpSt-418</name>
    <dbReference type="NCBI Taxonomy" id="2282169"/>
    <lineage>
        <taxon>Bacteria</taxon>
        <taxon>Bacillati</taxon>
        <taxon>Cyanobacteriota</taxon>
        <taxon>Cyanophyceae</taxon>
        <taxon>Oscillatoriophycideae</taxon>
        <taxon>Oscillatoriales</taxon>
    </lineage>
</organism>
<proteinExistence type="predicted"/>
<feature type="region of interest" description="Disordered" evidence="1">
    <location>
        <begin position="126"/>
        <end position="171"/>
    </location>
</feature>
<reference evidence="2" key="1">
    <citation type="journal article" date="2020" name="mSystems">
        <title>Genome- and Community-Level Interaction Insights into Carbon Utilization and Element Cycling Functions of Hydrothermarchaeota in Hydrothermal Sediment.</title>
        <authorList>
            <person name="Zhou Z."/>
            <person name="Liu Y."/>
            <person name="Xu W."/>
            <person name="Pan J."/>
            <person name="Luo Z.H."/>
            <person name="Li M."/>
        </authorList>
    </citation>
    <scope>NUCLEOTIDE SEQUENCE [LARGE SCALE GENOMIC DNA]</scope>
    <source>
        <strain evidence="2">SpSt-418</strain>
    </source>
</reference>
<name>A0A7C3PBX9_9CYAN</name>
<sequence>MAQPVKEQAAKVWQTITAPETAETYKKTGALTWGILKDTGYLLWLVLCLGLVAGEWIWKTGYKTGWDVREWVNNLDKAKPELPTADSGKSVLESLKTTMGNTLAAARNQLGIAETDMPELPKVETPVVTAPQPEPVKPAISEPKAVAPAEPTTTSVPVEPASSPAKTDSTL</sequence>
<dbReference type="AlphaFoldDB" id="A0A7C3PBX9"/>
<protein>
    <submittedName>
        <fullName evidence="2">Uncharacterized protein</fullName>
    </submittedName>
</protein>